<dbReference type="PANTHER" id="PTHR22941">
    <property type="entry name" value="SERPENTINE RECEPTOR"/>
    <property type="match status" value="1"/>
</dbReference>
<feature type="transmembrane region" description="Helical" evidence="1">
    <location>
        <begin position="249"/>
        <end position="275"/>
    </location>
</feature>
<feature type="transmembrane region" description="Helical" evidence="1">
    <location>
        <begin position="391"/>
        <end position="416"/>
    </location>
</feature>
<protein>
    <recommendedName>
        <fullName evidence="4">G-protein coupled receptors family 1 profile domain-containing protein</fullName>
    </recommendedName>
</protein>
<evidence type="ECO:0008006" key="4">
    <source>
        <dbReference type="Google" id="ProtNLM"/>
    </source>
</evidence>
<dbReference type="PANTHER" id="PTHR22941:SF26">
    <property type="entry name" value="SERPENTINE RECEPTOR, CLASS H"/>
    <property type="match status" value="1"/>
</dbReference>
<feature type="transmembrane region" description="Helical" evidence="1">
    <location>
        <begin position="209"/>
        <end position="229"/>
    </location>
</feature>
<proteinExistence type="predicted"/>
<gene>
    <name evidence="2" type="ORF">QR680_015596</name>
</gene>
<feature type="transmembrane region" description="Helical" evidence="1">
    <location>
        <begin position="184"/>
        <end position="202"/>
    </location>
</feature>
<evidence type="ECO:0000313" key="2">
    <source>
        <dbReference type="EMBL" id="KAK0401111.1"/>
    </source>
</evidence>
<keyword evidence="1" id="KW-0472">Membrane</keyword>
<feature type="transmembrane region" description="Helical" evidence="1">
    <location>
        <begin position="311"/>
        <end position="336"/>
    </location>
</feature>
<comment type="caution">
    <text evidence="2">The sequence shown here is derived from an EMBL/GenBank/DDBJ whole genome shotgun (WGS) entry which is preliminary data.</text>
</comment>
<accession>A0AA39H9E8</accession>
<feature type="transmembrane region" description="Helical" evidence="1">
    <location>
        <begin position="140"/>
        <end position="164"/>
    </location>
</feature>
<feature type="transmembrane region" description="Helical" evidence="1">
    <location>
        <begin position="51"/>
        <end position="74"/>
    </location>
</feature>
<keyword evidence="3" id="KW-1185">Reference proteome</keyword>
<dbReference type="AlphaFoldDB" id="A0AA39H9E8"/>
<feature type="transmembrane region" description="Helical" evidence="1">
    <location>
        <begin position="348"/>
        <end position="371"/>
    </location>
</feature>
<feature type="transmembrane region" description="Helical" evidence="1">
    <location>
        <begin position="287"/>
        <end position="305"/>
    </location>
</feature>
<evidence type="ECO:0000256" key="1">
    <source>
        <dbReference type="SAM" id="Phobius"/>
    </source>
</evidence>
<dbReference type="InterPro" id="IPR053220">
    <property type="entry name" value="Nematode_rcpt-like_serp_H"/>
</dbReference>
<dbReference type="EMBL" id="JAUCMV010000004">
    <property type="protein sequence ID" value="KAK0401111.1"/>
    <property type="molecule type" value="Genomic_DNA"/>
</dbReference>
<organism evidence="2 3">
    <name type="scientific">Steinernema hermaphroditum</name>
    <dbReference type="NCBI Taxonomy" id="289476"/>
    <lineage>
        <taxon>Eukaryota</taxon>
        <taxon>Metazoa</taxon>
        <taxon>Ecdysozoa</taxon>
        <taxon>Nematoda</taxon>
        <taxon>Chromadorea</taxon>
        <taxon>Rhabditida</taxon>
        <taxon>Tylenchina</taxon>
        <taxon>Panagrolaimomorpha</taxon>
        <taxon>Strongyloidoidea</taxon>
        <taxon>Steinernematidae</taxon>
        <taxon>Steinernema</taxon>
    </lineage>
</organism>
<dbReference type="InterPro" id="IPR019422">
    <property type="entry name" value="7TM_GPCR_serpentine_rcpt_Srh"/>
</dbReference>
<name>A0AA39H9E8_9BILA</name>
<dbReference type="Proteomes" id="UP001175271">
    <property type="component" value="Unassembled WGS sequence"/>
</dbReference>
<dbReference type="Pfam" id="PF10318">
    <property type="entry name" value="7TM_GPCR_Srh"/>
    <property type="match status" value="2"/>
</dbReference>
<reference evidence="2" key="1">
    <citation type="submission" date="2023-06" db="EMBL/GenBank/DDBJ databases">
        <title>Genomic analysis of the entomopathogenic nematode Steinernema hermaphroditum.</title>
        <authorList>
            <person name="Schwarz E.M."/>
            <person name="Heppert J.K."/>
            <person name="Baniya A."/>
            <person name="Schwartz H.T."/>
            <person name="Tan C.-H."/>
            <person name="Antoshechkin I."/>
            <person name="Sternberg P.W."/>
            <person name="Goodrich-Blair H."/>
            <person name="Dillman A.R."/>
        </authorList>
    </citation>
    <scope>NUCLEOTIDE SEQUENCE</scope>
    <source>
        <strain evidence="2">PS9179</strain>
        <tissue evidence="2">Whole animal</tissue>
    </source>
</reference>
<feature type="transmembrane region" description="Helical" evidence="1">
    <location>
        <begin position="94"/>
        <end position="119"/>
    </location>
</feature>
<keyword evidence="1" id="KW-1133">Transmembrane helix</keyword>
<evidence type="ECO:0000313" key="3">
    <source>
        <dbReference type="Proteomes" id="UP001175271"/>
    </source>
</evidence>
<feature type="transmembrane region" description="Helical" evidence="1">
    <location>
        <begin position="20"/>
        <end position="39"/>
    </location>
</feature>
<keyword evidence="1" id="KW-0812">Transmembrane</keyword>
<sequence>MESSIVQIYEDRFEFYRRCIAVTAALSIPLTALVVYLILWKSPKQMRIYKFLLLNISVWAFITDMLLEIISLPLPVLEVFGLYSVGLSRFLPSPVGFASVVATMFCIFEYLVGLLFAFYHRYYVLQDEVSILGKTVSRGYFYLAIVFTTIVPPGTATLALGLSYVPFADFKDQALRTHPELAPFFHRVPIFGLNLTAIMAVCAVTCFWVVLWTSFVIWCVVGILTQFRMQKTSMSNFNYQLHVQLIKALAVQTLVPLLLYAVPLFTLAICFIFKLSILNDAFKITELALSLHSIVNSLAVILLIAPYRRFEFYRCCMAVTAALSIPLTALVVYLILWKSPKPMRIYKFLLLNISVWAFITDMLLEIISLPLPVLEVFGLYSVGLSRSLPSPVGFASVVATMFCIFEYLVGLLFAFYHRYYVLQDEPSRQ</sequence>